<evidence type="ECO:0000256" key="2">
    <source>
        <dbReference type="ARBA" id="ARBA00022723"/>
    </source>
</evidence>
<dbReference type="EMBL" id="PGCK01000001">
    <property type="protein sequence ID" value="MCD1293554.1"/>
    <property type="molecule type" value="Genomic_DNA"/>
</dbReference>
<keyword evidence="1" id="KW-0001">2Fe-2S</keyword>
<evidence type="ECO:0000256" key="5">
    <source>
        <dbReference type="ARBA" id="ARBA00034078"/>
    </source>
</evidence>
<reference evidence="7 8" key="1">
    <citation type="submission" date="2017-11" db="EMBL/GenBank/DDBJ databases">
        <title>Isolation and Characterization of Family Methanocellaceae Species from Potential Methane Hydrate Area Offshore Southwestern Taiwan.</title>
        <authorList>
            <person name="Zhang W.-L."/>
            <person name="Chen W.-C."/>
            <person name="Lai M.-C."/>
            <person name="Chen S.-C."/>
        </authorList>
    </citation>
    <scope>NUCLEOTIDE SEQUENCE [LARGE SCALE GENOMIC DNA]</scope>
    <source>
        <strain evidence="7 8">CWC-04</strain>
    </source>
</reference>
<accession>A0AAP2R9U2</accession>
<dbReference type="CDD" id="cd03467">
    <property type="entry name" value="Rieske"/>
    <property type="match status" value="1"/>
</dbReference>
<feature type="domain" description="Rieske" evidence="6">
    <location>
        <begin position="1"/>
        <end position="92"/>
    </location>
</feature>
<dbReference type="Gene3D" id="2.102.10.10">
    <property type="entry name" value="Rieske [2Fe-2S] iron-sulphur domain"/>
    <property type="match status" value="1"/>
</dbReference>
<comment type="caution">
    <text evidence="7">The sequence shown here is derived from an EMBL/GenBank/DDBJ whole genome shotgun (WGS) entry which is preliminary data.</text>
</comment>
<dbReference type="PANTHER" id="PTHR21496">
    <property type="entry name" value="FERREDOXIN-RELATED"/>
    <property type="match status" value="1"/>
</dbReference>
<comment type="cofactor">
    <cofactor evidence="5">
        <name>[2Fe-2S] cluster</name>
        <dbReference type="ChEBI" id="CHEBI:190135"/>
    </cofactor>
</comment>
<evidence type="ECO:0000256" key="4">
    <source>
        <dbReference type="ARBA" id="ARBA00023014"/>
    </source>
</evidence>
<sequence length="98" mass="10643">MEEGGLAESSVEAVFPKGMPVLLIKKAGKVYAISNRCAHMGCTLAGGEIDGFTLICPCHNWKYDIRTGEFLSAKEIRVHTYPLKISEGKIFIRIDGGG</sequence>
<dbReference type="GO" id="GO:0051537">
    <property type="term" value="F:2 iron, 2 sulfur cluster binding"/>
    <property type="evidence" value="ECO:0007669"/>
    <property type="project" value="UniProtKB-KW"/>
</dbReference>
<keyword evidence="3" id="KW-0408">Iron</keyword>
<protein>
    <submittedName>
        <fullName evidence="7">tRNA-(Guanine-N1)-methyltransferase</fullName>
    </submittedName>
</protein>
<dbReference type="PANTHER" id="PTHR21496:SF0">
    <property type="entry name" value="RIESKE DOMAIN-CONTAINING PROTEIN"/>
    <property type="match status" value="1"/>
</dbReference>
<dbReference type="InterPro" id="IPR036922">
    <property type="entry name" value="Rieske_2Fe-2S_sf"/>
</dbReference>
<dbReference type="Proteomes" id="UP001320159">
    <property type="component" value="Unassembled WGS sequence"/>
</dbReference>
<evidence type="ECO:0000256" key="1">
    <source>
        <dbReference type="ARBA" id="ARBA00022714"/>
    </source>
</evidence>
<keyword evidence="4" id="KW-0411">Iron-sulfur</keyword>
<proteinExistence type="predicted"/>
<name>A0AAP2R9U2_9EURY</name>
<gene>
    <name evidence="7" type="ORF">CUJ83_00900</name>
</gene>
<evidence type="ECO:0000313" key="8">
    <source>
        <dbReference type="Proteomes" id="UP001320159"/>
    </source>
</evidence>
<dbReference type="GO" id="GO:0046872">
    <property type="term" value="F:metal ion binding"/>
    <property type="evidence" value="ECO:0007669"/>
    <property type="project" value="UniProtKB-KW"/>
</dbReference>
<dbReference type="SUPFAM" id="SSF50022">
    <property type="entry name" value="ISP domain"/>
    <property type="match status" value="1"/>
</dbReference>
<dbReference type="AlphaFoldDB" id="A0AAP2R9U2"/>
<dbReference type="Pfam" id="PF00355">
    <property type="entry name" value="Rieske"/>
    <property type="match status" value="1"/>
</dbReference>
<dbReference type="PROSITE" id="PS51296">
    <property type="entry name" value="RIESKE"/>
    <property type="match status" value="1"/>
</dbReference>
<evidence type="ECO:0000259" key="6">
    <source>
        <dbReference type="PROSITE" id="PS51296"/>
    </source>
</evidence>
<dbReference type="InterPro" id="IPR017941">
    <property type="entry name" value="Rieske_2Fe-2S"/>
</dbReference>
<evidence type="ECO:0000313" key="7">
    <source>
        <dbReference type="EMBL" id="MCD1293554.1"/>
    </source>
</evidence>
<evidence type="ECO:0000256" key="3">
    <source>
        <dbReference type="ARBA" id="ARBA00023004"/>
    </source>
</evidence>
<keyword evidence="8" id="KW-1185">Reference proteome</keyword>
<organism evidence="7 8">
    <name type="scientific">Methanooceanicella nereidis</name>
    <dbReference type="NCBI Taxonomy" id="2052831"/>
    <lineage>
        <taxon>Archaea</taxon>
        <taxon>Methanobacteriati</taxon>
        <taxon>Methanobacteriota</taxon>
        <taxon>Stenosarchaea group</taxon>
        <taxon>Methanomicrobia</taxon>
        <taxon>Methanocellales</taxon>
        <taxon>Methanocellaceae</taxon>
        <taxon>Methanooceanicella</taxon>
    </lineage>
</organism>
<keyword evidence="2" id="KW-0479">Metal-binding</keyword>